<name>A0A1H9DQ30_9FLAO</name>
<dbReference type="STRING" id="419940.SAMN05421824_1289"/>
<dbReference type="EMBL" id="FOFN01000001">
    <property type="protein sequence ID" value="SEQ14788.1"/>
    <property type="molecule type" value="Genomic_DNA"/>
</dbReference>
<accession>A0A1H9DQ30</accession>
<proteinExistence type="predicted"/>
<dbReference type="AlphaFoldDB" id="A0A1H9DQ30"/>
<sequence>MKAYKYIDVTALGIEAFVEAPRRERLPKARPFALRYSKGVVTP</sequence>
<dbReference type="Proteomes" id="UP000198999">
    <property type="component" value="Unassembled WGS sequence"/>
</dbReference>
<reference evidence="1 2" key="1">
    <citation type="submission" date="2016-10" db="EMBL/GenBank/DDBJ databases">
        <authorList>
            <person name="de Groot N.N."/>
        </authorList>
    </citation>
    <scope>NUCLEOTIDE SEQUENCE [LARGE SCALE GENOMIC DNA]</scope>
    <source>
        <strain evidence="1 2">DSM 21035</strain>
    </source>
</reference>
<gene>
    <name evidence="1" type="ORF">SAMN05421824_1289</name>
</gene>
<protein>
    <submittedName>
        <fullName evidence="1">Uncharacterized protein</fullName>
    </submittedName>
</protein>
<evidence type="ECO:0000313" key="1">
    <source>
        <dbReference type="EMBL" id="SEQ14788.1"/>
    </source>
</evidence>
<keyword evidence="2" id="KW-1185">Reference proteome</keyword>
<evidence type="ECO:0000313" key="2">
    <source>
        <dbReference type="Proteomes" id="UP000198999"/>
    </source>
</evidence>
<organism evidence="1 2">
    <name type="scientific">Hyunsoonleella jejuensis</name>
    <dbReference type="NCBI Taxonomy" id="419940"/>
    <lineage>
        <taxon>Bacteria</taxon>
        <taxon>Pseudomonadati</taxon>
        <taxon>Bacteroidota</taxon>
        <taxon>Flavobacteriia</taxon>
        <taxon>Flavobacteriales</taxon>
        <taxon>Flavobacteriaceae</taxon>
    </lineage>
</organism>